<dbReference type="SUPFAM" id="SSF56112">
    <property type="entry name" value="Protein kinase-like (PK-like)"/>
    <property type="match status" value="1"/>
</dbReference>
<dbReference type="Pfam" id="PF04212">
    <property type="entry name" value="MIT"/>
    <property type="match status" value="2"/>
</dbReference>
<dbReference type="EMBL" id="AJWK01014062">
    <property type="status" value="NOT_ANNOTATED_CDS"/>
    <property type="molecule type" value="Genomic_DNA"/>
</dbReference>
<dbReference type="GO" id="GO:0035091">
    <property type="term" value="F:phosphatidylinositol binding"/>
    <property type="evidence" value="ECO:0007669"/>
    <property type="project" value="InterPro"/>
</dbReference>
<evidence type="ECO:0000256" key="1">
    <source>
        <dbReference type="SAM" id="MobiDB-lite"/>
    </source>
</evidence>
<dbReference type="VEuPathDB" id="VectorBase:LLOJ004496"/>
<dbReference type="InterPro" id="IPR011009">
    <property type="entry name" value="Kinase-like_dom_sf"/>
</dbReference>
<dbReference type="Proteomes" id="UP000092461">
    <property type="component" value="Unassembled WGS sequence"/>
</dbReference>
<dbReference type="EnsemblMetazoa" id="LLOJ004496-RA">
    <property type="protein sequence ID" value="LLOJ004496-PA"/>
    <property type="gene ID" value="LLOJ004496"/>
</dbReference>
<feature type="compositionally biased region" description="Basic and acidic residues" evidence="1">
    <location>
        <begin position="661"/>
        <end position="671"/>
    </location>
</feature>
<feature type="compositionally biased region" description="Basic and acidic residues" evidence="1">
    <location>
        <begin position="553"/>
        <end position="566"/>
    </location>
</feature>
<accession>A0A1B0GIF7</accession>
<dbReference type="SMART" id="SM00220">
    <property type="entry name" value="S_TKc"/>
    <property type="match status" value="1"/>
</dbReference>
<dbReference type="CDD" id="cd02677">
    <property type="entry name" value="MIT_SNX15"/>
    <property type="match status" value="1"/>
</dbReference>
<evidence type="ECO:0000259" key="3">
    <source>
        <dbReference type="PROSITE" id="PS50011"/>
    </source>
</evidence>
<reference evidence="4" key="1">
    <citation type="submission" date="2020-05" db="UniProtKB">
        <authorList>
            <consortium name="EnsemblMetazoa"/>
        </authorList>
    </citation>
    <scope>IDENTIFICATION</scope>
    <source>
        <strain evidence="4">Jacobina</strain>
    </source>
</reference>
<name>A0A1B0GIF7_LUTLO</name>
<dbReference type="GO" id="GO:0004672">
    <property type="term" value="F:protein kinase activity"/>
    <property type="evidence" value="ECO:0007669"/>
    <property type="project" value="InterPro"/>
</dbReference>
<feature type="region of interest" description="Disordered" evidence="1">
    <location>
        <begin position="661"/>
        <end position="743"/>
    </location>
</feature>
<evidence type="ECO:0000313" key="4">
    <source>
        <dbReference type="EnsemblMetazoa" id="LLOJ004496-PA"/>
    </source>
</evidence>
<feature type="transmembrane region" description="Helical" evidence="2">
    <location>
        <begin position="100"/>
        <end position="121"/>
    </location>
</feature>
<feature type="region of interest" description="Disordered" evidence="1">
    <location>
        <begin position="540"/>
        <end position="588"/>
    </location>
</feature>
<evidence type="ECO:0000313" key="5">
    <source>
        <dbReference type="Proteomes" id="UP000092461"/>
    </source>
</evidence>
<dbReference type="InterPro" id="IPR036871">
    <property type="entry name" value="PX_dom_sf"/>
</dbReference>
<sequence length="905" mass="102992">MTMAAGEEGWVHSFSINDVSRHKKGYTIYKITSIIIREMTMAAGEEGWVHSFSINDVSRHKKGYTIYKITSIIFPRYVPEALSCVTVWKRFNLLSLEVDSLFFVLILCLFVLIFCPFNSVFPQDIDYFFDAAVEFSRAMQAEVNGKYQESFESYKKGIDTLLVGAKQDNDVERQQMAKEKATKYLKRAESICENHILSGKLPKLEDSYFFRRFDTEVISERRQYILDLLEFISIHPALYTSEVFVKFLRGGHTPNISPNHKRGGNIAEICKDLSIPFQSEIALIDPTRDSEAESDILPFDCVDSISTVSVDTLGNGGSDLSRRDSVVSDEGSIGSLAREPSVASNHQLSLQLSISQDIDYFFDAAVEFSRAMQAEVNGKYQESFESYKKGIDTLLVGAKQDNDVERQQMAKEKATKYLKRAESICENHIVKKPHPFSPTETQPYSLERPLAHLSRYKVIQIVETVMQVQDTTDKKIYIMKAIEKPPSSYLFLGAFLPHKIPYMVPLVAYFQSESSIYLLLHQAPGGKLYDYIRNFTPGEYQDIPEIPTEEEREERLEEKSSGEEAIKNAPETIEDTEPEESASEEGATYRPPSFEILSKDMDVLDLVHCAKSLLKSVSSTLRQSKGIGNEVDDIALPPVLQNIPEELENLPEDEENILREIEKLPDVEKNSPEVAENSIKGTENQNKETENQNKETENPPQETKDLNLNKLNDSSSQTDKDPRRDPQKEFAERPKTPKKHPIPEGCVRQWARELVIAVDALHRHNVICCDLHPDNLLLGSGGQLLLTYFYCRPNATERFLRQDAMDGGYVAPERPLTEVSDWWTVGVILYEILTQTTFTVLHPGEMFNYYEVQYPEVEISDEARALIDGLLQVNPSERFGIDEILTHAFFRNTDWEAVRSMGNHS</sequence>
<dbReference type="VEuPathDB" id="VectorBase:LLONM1_003450"/>
<dbReference type="SMART" id="SM00745">
    <property type="entry name" value="MIT"/>
    <property type="match status" value="2"/>
</dbReference>
<evidence type="ECO:0000256" key="2">
    <source>
        <dbReference type="SAM" id="Phobius"/>
    </source>
</evidence>
<dbReference type="InterPro" id="IPR036181">
    <property type="entry name" value="MIT_dom_sf"/>
</dbReference>
<organism evidence="4 5">
    <name type="scientific">Lutzomyia longipalpis</name>
    <name type="common">Sand fly</name>
    <dbReference type="NCBI Taxonomy" id="7200"/>
    <lineage>
        <taxon>Eukaryota</taxon>
        <taxon>Metazoa</taxon>
        <taxon>Ecdysozoa</taxon>
        <taxon>Arthropoda</taxon>
        <taxon>Hexapoda</taxon>
        <taxon>Insecta</taxon>
        <taxon>Pterygota</taxon>
        <taxon>Neoptera</taxon>
        <taxon>Endopterygota</taxon>
        <taxon>Diptera</taxon>
        <taxon>Nematocera</taxon>
        <taxon>Psychodoidea</taxon>
        <taxon>Psychodidae</taxon>
        <taxon>Lutzomyia</taxon>
        <taxon>Lutzomyia</taxon>
    </lineage>
</organism>
<dbReference type="EMBL" id="AJWK01014063">
    <property type="status" value="NOT_ANNOTATED_CDS"/>
    <property type="molecule type" value="Genomic_DNA"/>
</dbReference>
<feature type="compositionally biased region" description="Basic and acidic residues" evidence="1">
    <location>
        <begin position="685"/>
        <end position="707"/>
    </location>
</feature>
<keyword evidence="2" id="KW-0812">Transmembrane</keyword>
<feature type="compositionally biased region" description="Basic and acidic residues" evidence="1">
    <location>
        <begin position="718"/>
        <end position="735"/>
    </location>
</feature>
<dbReference type="EMBL" id="AJWK01014060">
    <property type="status" value="NOT_ANNOTATED_CDS"/>
    <property type="molecule type" value="Genomic_DNA"/>
</dbReference>
<keyword evidence="5" id="KW-1185">Reference proteome</keyword>
<dbReference type="AlphaFoldDB" id="A0A1B0GIF7"/>
<dbReference type="SUPFAM" id="SSF116846">
    <property type="entry name" value="MIT domain"/>
    <property type="match status" value="2"/>
</dbReference>
<proteinExistence type="predicted"/>
<feature type="compositionally biased region" description="Acidic residues" evidence="1">
    <location>
        <begin position="572"/>
        <end position="583"/>
    </location>
</feature>
<dbReference type="GO" id="GO:0005524">
    <property type="term" value="F:ATP binding"/>
    <property type="evidence" value="ECO:0007669"/>
    <property type="project" value="InterPro"/>
</dbReference>
<keyword evidence="2" id="KW-0472">Membrane</keyword>
<dbReference type="InterPro" id="IPR007330">
    <property type="entry name" value="MIT_dom"/>
</dbReference>
<dbReference type="Gene3D" id="1.20.58.80">
    <property type="entry name" value="Phosphotransferase system, lactose/cellobiose-type IIA subunit"/>
    <property type="match status" value="2"/>
</dbReference>
<keyword evidence="2" id="KW-1133">Transmembrane helix</keyword>
<dbReference type="PANTHER" id="PTHR15508">
    <property type="entry name" value="RIBOSOMAL PROTEIN S6 KINASE"/>
    <property type="match status" value="1"/>
</dbReference>
<dbReference type="EMBL" id="AJWK01014061">
    <property type="status" value="NOT_ANNOTATED_CDS"/>
    <property type="molecule type" value="Genomic_DNA"/>
</dbReference>
<dbReference type="Pfam" id="PF00069">
    <property type="entry name" value="Pkinase"/>
    <property type="match status" value="1"/>
</dbReference>
<dbReference type="InterPro" id="IPR051866">
    <property type="entry name" value="Intracell_Sig-Traffick_Protein"/>
</dbReference>
<dbReference type="Gene3D" id="1.10.510.10">
    <property type="entry name" value="Transferase(Phosphotransferase) domain 1"/>
    <property type="match status" value="1"/>
</dbReference>
<dbReference type="PANTHER" id="PTHR15508:SF8">
    <property type="entry name" value="LD24550P"/>
    <property type="match status" value="1"/>
</dbReference>
<dbReference type="PROSITE" id="PS50011">
    <property type="entry name" value="PROTEIN_KINASE_DOM"/>
    <property type="match status" value="1"/>
</dbReference>
<dbReference type="InterPro" id="IPR000719">
    <property type="entry name" value="Prot_kinase_dom"/>
</dbReference>
<feature type="domain" description="Protein kinase" evidence="3">
    <location>
        <begin position="369"/>
        <end position="890"/>
    </location>
</feature>
<protein>
    <recommendedName>
        <fullName evidence="3">Protein kinase domain-containing protein</fullName>
    </recommendedName>
</protein>
<dbReference type="SUPFAM" id="SSF64268">
    <property type="entry name" value="PX domain"/>
    <property type="match status" value="1"/>
</dbReference>